<proteinExistence type="predicted"/>
<organism evidence="1 2">
    <name type="scientific">Nannocystis pusilla</name>
    <dbReference type="NCBI Taxonomy" id="889268"/>
    <lineage>
        <taxon>Bacteria</taxon>
        <taxon>Pseudomonadati</taxon>
        <taxon>Myxococcota</taxon>
        <taxon>Polyangia</taxon>
        <taxon>Nannocystales</taxon>
        <taxon>Nannocystaceae</taxon>
        <taxon>Nannocystis</taxon>
    </lineage>
</organism>
<reference evidence="1" key="1">
    <citation type="submission" date="2021-08" db="EMBL/GenBank/DDBJ databases">
        <authorList>
            <person name="Stevens D.C."/>
        </authorList>
    </citation>
    <scope>NUCLEOTIDE SEQUENCE</scope>
    <source>
        <strain evidence="1">DSM 53165</strain>
    </source>
</reference>
<gene>
    <name evidence="1" type="ORF">K7C98_33940</name>
</gene>
<evidence type="ECO:0008006" key="3">
    <source>
        <dbReference type="Google" id="ProtNLM"/>
    </source>
</evidence>
<evidence type="ECO:0000313" key="1">
    <source>
        <dbReference type="EMBL" id="MBZ5714261.1"/>
    </source>
</evidence>
<name>A0ABS7U1F0_9BACT</name>
<keyword evidence="2" id="KW-1185">Reference proteome</keyword>
<dbReference type="RefSeq" id="WP_224195991.1">
    <property type="nucleotide sequence ID" value="NZ_JAIRAU010000047.1"/>
</dbReference>
<dbReference type="Proteomes" id="UP001139031">
    <property type="component" value="Unassembled WGS sequence"/>
</dbReference>
<dbReference type="EMBL" id="JAIRAU010000047">
    <property type="protein sequence ID" value="MBZ5714261.1"/>
    <property type="molecule type" value="Genomic_DNA"/>
</dbReference>
<evidence type="ECO:0000313" key="2">
    <source>
        <dbReference type="Proteomes" id="UP001139031"/>
    </source>
</evidence>
<accession>A0ABS7U1F0</accession>
<protein>
    <recommendedName>
        <fullName evidence="3">Lipoprotein</fullName>
    </recommendedName>
</protein>
<comment type="caution">
    <text evidence="1">The sequence shown here is derived from an EMBL/GenBank/DDBJ whole genome shotgun (WGS) entry which is preliminary data.</text>
</comment>
<sequence length="147" mass="16152">MNDPRSARNGSSEPDGADRACRVEFVNDCPREHEYPAMIHVSAQFYYKGGETSEVVEDVRVIPGEAHTLYSRASEDPAECVKRVDTVMQWMFADGRTGKRSARFDALQGKCLVRARVALKLKGREAPAQLLIGMESGAEPALRAPAA</sequence>